<reference evidence="12" key="1">
    <citation type="submission" date="2016-10" db="EMBL/GenBank/DDBJ databases">
        <authorList>
            <person name="Varghese N."/>
            <person name="Submissions S."/>
        </authorList>
    </citation>
    <scope>NUCLEOTIDE SEQUENCE [LARGE SCALE GENOMIC DNA]</scope>
    <source>
        <strain evidence="12">DSM 8987</strain>
    </source>
</reference>
<keyword evidence="6 7" id="KW-0472">Membrane</keyword>
<dbReference type="InterPro" id="IPR011066">
    <property type="entry name" value="MscS_channel_C_sf"/>
</dbReference>
<dbReference type="Gene3D" id="2.30.30.60">
    <property type="match status" value="1"/>
</dbReference>
<dbReference type="RefSeq" id="WP_092079662.1">
    <property type="nucleotide sequence ID" value="NZ_CALFZY010000036.1"/>
</dbReference>
<protein>
    <submittedName>
        <fullName evidence="11">Small conductance mechanosensitive channel</fullName>
    </submittedName>
</protein>
<dbReference type="Gene3D" id="3.30.70.100">
    <property type="match status" value="1"/>
</dbReference>
<comment type="similarity">
    <text evidence="2">Belongs to the MscS (TC 1.A.23) family.</text>
</comment>
<evidence type="ECO:0000256" key="7">
    <source>
        <dbReference type="SAM" id="Phobius"/>
    </source>
</evidence>
<feature type="domain" description="Mechanosensitive ion channel MscS" evidence="8">
    <location>
        <begin position="110"/>
        <end position="175"/>
    </location>
</feature>
<dbReference type="GO" id="GO:0005886">
    <property type="term" value="C:plasma membrane"/>
    <property type="evidence" value="ECO:0007669"/>
    <property type="project" value="UniProtKB-SubCell"/>
</dbReference>
<evidence type="ECO:0000256" key="1">
    <source>
        <dbReference type="ARBA" id="ARBA00004651"/>
    </source>
</evidence>
<dbReference type="AlphaFoldDB" id="A0A1G7DKD7"/>
<evidence type="ECO:0000256" key="3">
    <source>
        <dbReference type="ARBA" id="ARBA00022475"/>
    </source>
</evidence>
<evidence type="ECO:0000259" key="9">
    <source>
        <dbReference type="Pfam" id="PF21082"/>
    </source>
</evidence>
<proteinExistence type="inferred from homology"/>
<dbReference type="Gene3D" id="1.10.287.1260">
    <property type="match status" value="1"/>
</dbReference>
<gene>
    <name evidence="11" type="ORF">SAMN05661003_11428</name>
</gene>
<feature type="transmembrane region" description="Helical" evidence="7">
    <location>
        <begin position="60"/>
        <end position="82"/>
    </location>
</feature>
<feature type="transmembrane region" description="Helical" evidence="7">
    <location>
        <begin position="94"/>
        <end position="123"/>
    </location>
</feature>
<evidence type="ECO:0000259" key="8">
    <source>
        <dbReference type="Pfam" id="PF00924"/>
    </source>
</evidence>
<name>A0A1G7DKD7_9BACT</name>
<comment type="subcellular location">
    <subcellularLocation>
        <location evidence="1">Cell membrane</location>
        <topology evidence="1">Multi-pass membrane protein</topology>
    </subcellularLocation>
</comment>
<feature type="domain" description="Mechanosensitive ion channel transmembrane helices 2/3" evidence="10">
    <location>
        <begin position="69"/>
        <end position="108"/>
    </location>
</feature>
<dbReference type="InterPro" id="IPR049142">
    <property type="entry name" value="MS_channel_1st"/>
</dbReference>
<dbReference type="Proteomes" id="UP000243205">
    <property type="component" value="Unassembled WGS sequence"/>
</dbReference>
<dbReference type="InterPro" id="IPR045275">
    <property type="entry name" value="MscS_archaea/bacteria_type"/>
</dbReference>
<dbReference type="Pfam" id="PF05552">
    <property type="entry name" value="MS_channel_1st_1"/>
    <property type="match status" value="1"/>
</dbReference>
<evidence type="ECO:0000256" key="2">
    <source>
        <dbReference type="ARBA" id="ARBA00008017"/>
    </source>
</evidence>
<dbReference type="InterPro" id="IPR023408">
    <property type="entry name" value="MscS_beta-dom_sf"/>
</dbReference>
<feature type="domain" description="Mechanosensitive ion channel MscS C-terminal" evidence="9">
    <location>
        <begin position="182"/>
        <end position="264"/>
    </location>
</feature>
<dbReference type="InterPro" id="IPR008910">
    <property type="entry name" value="MSC_TM_helix"/>
</dbReference>
<dbReference type="OrthoDB" id="9784565at2"/>
<keyword evidence="4 7" id="KW-0812">Transmembrane</keyword>
<dbReference type="Pfam" id="PF21088">
    <property type="entry name" value="MS_channel_1st"/>
    <property type="match status" value="1"/>
</dbReference>
<dbReference type="EMBL" id="FNAQ01000014">
    <property type="protein sequence ID" value="SDE51943.1"/>
    <property type="molecule type" value="Genomic_DNA"/>
</dbReference>
<organism evidence="11 12">
    <name type="scientific">Desulfuromonas thiophila</name>
    <dbReference type="NCBI Taxonomy" id="57664"/>
    <lineage>
        <taxon>Bacteria</taxon>
        <taxon>Pseudomonadati</taxon>
        <taxon>Thermodesulfobacteriota</taxon>
        <taxon>Desulfuromonadia</taxon>
        <taxon>Desulfuromonadales</taxon>
        <taxon>Desulfuromonadaceae</taxon>
        <taxon>Desulfuromonas</taxon>
    </lineage>
</organism>
<dbReference type="Pfam" id="PF21082">
    <property type="entry name" value="MS_channel_3rd"/>
    <property type="match status" value="1"/>
</dbReference>
<dbReference type="InterPro" id="IPR010920">
    <property type="entry name" value="LSM_dom_sf"/>
</dbReference>
<dbReference type="PANTHER" id="PTHR30221">
    <property type="entry name" value="SMALL-CONDUCTANCE MECHANOSENSITIVE CHANNEL"/>
    <property type="match status" value="1"/>
</dbReference>
<accession>A0A1G7DKD7</accession>
<keyword evidence="12" id="KW-1185">Reference proteome</keyword>
<evidence type="ECO:0000313" key="12">
    <source>
        <dbReference type="Proteomes" id="UP000243205"/>
    </source>
</evidence>
<dbReference type="InterPro" id="IPR049278">
    <property type="entry name" value="MS_channel_C"/>
</dbReference>
<dbReference type="InterPro" id="IPR006685">
    <property type="entry name" value="MscS_channel_2nd"/>
</dbReference>
<sequence>MDFSQLLDPEKLIPRILDLIFIYGPKLIAAIFILFVGRWIARLLRLAVRRVLTRSKVDDLLVSFVCSLTYMALLAFVVIAALNQIGIQTTSFIAILGAAGLAVGLALQGSLSNFAAGVLMIIFRPFQTGDYIEGGGVAGQVQETQIFTTHLLTPDNKLVIVPNANLMSGNIVNYSANNTRRIDLTVGVSYTDDLAHVKQVLEQILAADSRILPEPKPLVAVSELADSSVNLVVRPWVATKDYWAVYYDLTETIKTRFDAAGISIPFPQQDVHLHNTAAS</sequence>
<dbReference type="InterPro" id="IPR011014">
    <property type="entry name" value="MscS_channel_TM-2"/>
</dbReference>
<keyword evidence="3" id="KW-1003">Cell membrane</keyword>
<dbReference type="SUPFAM" id="SSF82689">
    <property type="entry name" value="Mechanosensitive channel protein MscS (YggB), C-terminal domain"/>
    <property type="match status" value="1"/>
</dbReference>
<feature type="transmembrane region" description="Helical" evidence="7">
    <location>
        <begin position="20"/>
        <end position="40"/>
    </location>
</feature>
<keyword evidence="5 7" id="KW-1133">Transmembrane helix</keyword>
<dbReference type="SUPFAM" id="SSF50182">
    <property type="entry name" value="Sm-like ribonucleoproteins"/>
    <property type="match status" value="1"/>
</dbReference>
<dbReference type="Pfam" id="PF00924">
    <property type="entry name" value="MS_channel_2nd"/>
    <property type="match status" value="1"/>
</dbReference>
<dbReference type="SUPFAM" id="SSF82861">
    <property type="entry name" value="Mechanosensitive channel protein MscS (YggB), transmembrane region"/>
    <property type="match status" value="1"/>
</dbReference>
<dbReference type="PANTHER" id="PTHR30221:SF1">
    <property type="entry name" value="SMALL-CONDUCTANCE MECHANOSENSITIVE CHANNEL"/>
    <property type="match status" value="1"/>
</dbReference>
<evidence type="ECO:0000259" key="10">
    <source>
        <dbReference type="Pfam" id="PF21088"/>
    </source>
</evidence>
<evidence type="ECO:0000313" key="11">
    <source>
        <dbReference type="EMBL" id="SDE51943.1"/>
    </source>
</evidence>
<dbReference type="GO" id="GO:0008381">
    <property type="term" value="F:mechanosensitive monoatomic ion channel activity"/>
    <property type="evidence" value="ECO:0007669"/>
    <property type="project" value="InterPro"/>
</dbReference>
<dbReference type="STRING" id="57664.SAMN05661003_11428"/>
<evidence type="ECO:0000256" key="4">
    <source>
        <dbReference type="ARBA" id="ARBA00022692"/>
    </source>
</evidence>
<evidence type="ECO:0000256" key="5">
    <source>
        <dbReference type="ARBA" id="ARBA00022989"/>
    </source>
</evidence>
<evidence type="ECO:0000256" key="6">
    <source>
        <dbReference type="ARBA" id="ARBA00023136"/>
    </source>
</evidence>